<dbReference type="Proteomes" id="UP001060345">
    <property type="component" value="Chromosome"/>
</dbReference>
<reference evidence="1" key="1">
    <citation type="submission" date="2022-08" db="EMBL/GenBank/DDBJ databases">
        <title>Genomic characterization and comparative genomic analysis of a strain of klebsiella michiganensis carrying blaKPC-2 isolated from the blood of children with very preterm bloodstream infection.</title>
        <authorList>
            <person name="Zhang N."/>
        </authorList>
    </citation>
    <scope>NUCLEOTIDE SEQUENCE</scope>
    <source>
        <strain evidence="1">BSI-KPN166</strain>
    </source>
</reference>
<protein>
    <submittedName>
        <fullName evidence="1">Uncharacterized protein</fullName>
    </submittedName>
</protein>
<proteinExistence type="predicted"/>
<gene>
    <name evidence="1" type="ORF">NP224_17120</name>
</gene>
<sequence length="51" mass="5878">MKKDNKDYRYTVRLTETQNAAVQKLIDEGKVKTPAAALQYITNMFIMLGQK</sequence>
<accession>A0AAX3CJF3</accession>
<dbReference type="RefSeq" id="WP_177342552.1">
    <property type="nucleotide sequence ID" value="NZ_CP102103.1"/>
</dbReference>
<dbReference type="EMBL" id="CP102103">
    <property type="protein sequence ID" value="UWZ71966.1"/>
    <property type="molecule type" value="Genomic_DNA"/>
</dbReference>
<evidence type="ECO:0000313" key="2">
    <source>
        <dbReference type="Proteomes" id="UP001060345"/>
    </source>
</evidence>
<organism evidence="1 2">
    <name type="scientific">Klebsiella michiganensis</name>
    <dbReference type="NCBI Taxonomy" id="1134687"/>
    <lineage>
        <taxon>Bacteria</taxon>
        <taxon>Pseudomonadati</taxon>
        <taxon>Pseudomonadota</taxon>
        <taxon>Gammaproteobacteria</taxon>
        <taxon>Enterobacterales</taxon>
        <taxon>Enterobacteriaceae</taxon>
        <taxon>Klebsiella/Raoultella group</taxon>
        <taxon>Klebsiella</taxon>
    </lineage>
</organism>
<evidence type="ECO:0000313" key="1">
    <source>
        <dbReference type="EMBL" id="UWZ71966.1"/>
    </source>
</evidence>
<dbReference type="AlphaFoldDB" id="A0AAX3CJF3"/>
<name>A0AAX3CJF3_9ENTR</name>